<keyword evidence="3" id="KW-0731">Sigma factor</keyword>
<evidence type="ECO:0000256" key="2">
    <source>
        <dbReference type="ARBA" id="ARBA00023015"/>
    </source>
</evidence>
<evidence type="ECO:0000313" key="7">
    <source>
        <dbReference type="EMBL" id="MET3613581.1"/>
    </source>
</evidence>
<organism evidence="7 8">
    <name type="scientific">Rhizobium aquaticum</name>
    <dbReference type="NCBI Taxonomy" id="1549636"/>
    <lineage>
        <taxon>Bacteria</taxon>
        <taxon>Pseudomonadati</taxon>
        <taxon>Pseudomonadota</taxon>
        <taxon>Alphaproteobacteria</taxon>
        <taxon>Hyphomicrobiales</taxon>
        <taxon>Rhizobiaceae</taxon>
        <taxon>Rhizobium/Agrobacterium group</taxon>
        <taxon>Rhizobium</taxon>
    </lineage>
</organism>
<evidence type="ECO:0000313" key="8">
    <source>
        <dbReference type="Proteomes" id="UP001549047"/>
    </source>
</evidence>
<dbReference type="SUPFAM" id="SSF88659">
    <property type="entry name" value="Sigma3 and sigma4 domains of RNA polymerase sigma factors"/>
    <property type="match status" value="1"/>
</dbReference>
<keyword evidence="2" id="KW-0805">Transcription regulation</keyword>
<dbReference type="InterPro" id="IPR013249">
    <property type="entry name" value="RNA_pol_sigma70_r4_t2"/>
</dbReference>
<dbReference type="InterPro" id="IPR007627">
    <property type="entry name" value="RNA_pol_sigma70_r2"/>
</dbReference>
<accession>A0ABV2IYL4</accession>
<dbReference type="InterPro" id="IPR014284">
    <property type="entry name" value="RNA_pol_sigma-70_dom"/>
</dbReference>
<dbReference type="NCBIfam" id="TIGR02937">
    <property type="entry name" value="sigma70-ECF"/>
    <property type="match status" value="1"/>
</dbReference>
<evidence type="ECO:0000259" key="6">
    <source>
        <dbReference type="Pfam" id="PF08281"/>
    </source>
</evidence>
<dbReference type="InterPro" id="IPR036388">
    <property type="entry name" value="WH-like_DNA-bd_sf"/>
</dbReference>
<dbReference type="EMBL" id="JBEPMB010000002">
    <property type="protein sequence ID" value="MET3613581.1"/>
    <property type="molecule type" value="Genomic_DNA"/>
</dbReference>
<evidence type="ECO:0000256" key="3">
    <source>
        <dbReference type="ARBA" id="ARBA00023082"/>
    </source>
</evidence>
<dbReference type="Pfam" id="PF04542">
    <property type="entry name" value="Sigma70_r2"/>
    <property type="match status" value="1"/>
</dbReference>
<evidence type="ECO:0000256" key="4">
    <source>
        <dbReference type="ARBA" id="ARBA00023163"/>
    </source>
</evidence>
<gene>
    <name evidence="7" type="ORF">ABID16_001910</name>
</gene>
<keyword evidence="8" id="KW-1185">Reference proteome</keyword>
<name>A0ABV2IYL4_9HYPH</name>
<proteinExistence type="inferred from homology"/>
<comment type="similarity">
    <text evidence="1">Belongs to the sigma-70 factor family. ECF subfamily.</text>
</comment>
<dbReference type="InterPro" id="IPR013324">
    <property type="entry name" value="RNA_pol_sigma_r3/r4-like"/>
</dbReference>
<dbReference type="RefSeq" id="WP_354556108.1">
    <property type="nucleotide sequence ID" value="NZ_JBEPMB010000002.1"/>
</dbReference>
<protein>
    <submittedName>
        <fullName evidence="7">RNA polymerase sigma-70 factor (ECF subfamily)</fullName>
    </submittedName>
</protein>
<dbReference type="InterPro" id="IPR013325">
    <property type="entry name" value="RNA_pol_sigma_r2"/>
</dbReference>
<feature type="domain" description="RNA polymerase sigma-70 region 2" evidence="5">
    <location>
        <begin position="30"/>
        <end position="97"/>
    </location>
</feature>
<dbReference type="Pfam" id="PF08281">
    <property type="entry name" value="Sigma70_r4_2"/>
    <property type="match status" value="1"/>
</dbReference>
<reference evidence="7 8" key="1">
    <citation type="submission" date="2024-06" db="EMBL/GenBank/DDBJ databases">
        <title>Genomic Encyclopedia of Type Strains, Phase IV (KMG-IV): sequencing the most valuable type-strain genomes for metagenomic binning, comparative biology and taxonomic classification.</title>
        <authorList>
            <person name="Goeker M."/>
        </authorList>
    </citation>
    <scope>NUCLEOTIDE SEQUENCE [LARGE SCALE GENOMIC DNA]</scope>
    <source>
        <strain evidence="7 8">DSM 29780</strain>
    </source>
</reference>
<keyword evidence="4" id="KW-0804">Transcription</keyword>
<dbReference type="PANTHER" id="PTHR43133">
    <property type="entry name" value="RNA POLYMERASE ECF-TYPE SIGMA FACTO"/>
    <property type="match status" value="1"/>
</dbReference>
<evidence type="ECO:0000256" key="1">
    <source>
        <dbReference type="ARBA" id="ARBA00010641"/>
    </source>
</evidence>
<dbReference type="PANTHER" id="PTHR43133:SF62">
    <property type="entry name" value="RNA POLYMERASE SIGMA FACTOR SIGZ"/>
    <property type="match status" value="1"/>
</dbReference>
<dbReference type="Gene3D" id="1.10.10.10">
    <property type="entry name" value="Winged helix-like DNA-binding domain superfamily/Winged helix DNA-binding domain"/>
    <property type="match status" value="1"/>
</dbReference>
<comment type="caution">
    <text evidence="7">The sequence shown here is derived from an EMBL/GenBank/DDBJ whole genome shotgun (WGS) entry which is preliminary data.</text>
</comment>
<dbReference type="InterPro" id="IPR039425">
    <property type="entry name" value="RNA_pol_sigma-70-like"/>
</dbReference>
<evidence type="ECO:0000259" key="5">
    <source>
        <dbReference type="Pfam" id="PF04542"/>
    </source>
</evidence>
<dbReference type="NCBIfam" id="NF009167">
    <property type="entry name" value="PRK12514.1"/>
    <property type="match status" value="1"/>
</dbReference>
<dbReference type="SUPFAM" id="SSF88946">
    <property type="entry name" value="Sigma2 domain of RNA polymerase sigma factors"/>
    <property type="match status" value="1"/>
</dbReference>
<feature type="domain" description="RNA polymerase sigma factor 70 region 4 type 2" evidence="6">
    <location>
        <begin position="127"/>
        <end position="179"/>
    </location>
</feature>
<sequence length="185" mass="20957">MAANDDRDEADVARLIAQVALGDRKAFAALYQQTSRKLFGVCLRMLQDRADAEEALQEIYIKVWNNAGAYRADMARPMTWLIAIARNHALDMLRRRRQAAVELDEAGEIADPQAGPEETAVLSSEGRRIDDCMRELEEDRAAAVRSAYVEGMSYLELAGMHGVPLNTMRTWLRRSLIKLRECMDR</sequence>
<dbReference type="Proteomes" id="UP001549047">
    <property type="component" value="Unassembled WGS sequence"/>
</dbReference>
<dbReference type="Gene3D" id="1.10.1740.10">
    <property type="match status" value="1"/>
</dbReference>